<sequence length="81" mass="8552">MTIKMIEAILPGVVYLSPSPDAPPFKTSGDQVAAGETLALVEVMKSFLPIVADDDGVFVSYSVESESNVEPGEIVCHIEVA</sequence>
<organism evidence="2 3">
    <name type="scientific">Brucella anthropi</name>
    <name type="common">Ochrobactrum anthropi</name>
    <dbReference type="NCBI Taxonomy" id="529"/>
    <lineage>
        <taxon>Bacteria</taxon>
        <taxon>Pseudomonadati</taxon>
        <taxon>Pseudomonadota</taxon>
        <taxon>Alphaproteobacteria</taxon>
        <taxon>Hyphomicrobiales</taxon>
        <taxon>Brucellaceae</taxon>
        <taxon>Brucella/Ochrobactrum group</taxon>
        <taxon>Brucella</taxon>
    </lineage>
</organism>
<gene>
    <name evidence="2" type="ORF">F9L04_20075</name>
</gene>
<dbReference type="InterPro" id="IPR000089">
    <property type="entry name" value="Biotin_lipoyl"/>
</dbReference>
<evidence type="ECO:0000259" key="1">
    <source>
        <dbReference type="Pfam" id="PF00364"/>
    </source>
</evidence>
<dbReference type="InterPro" id="IPR011053">
    <property type="entry name" value="Single_hybrid_motif"/>
</dbReference>
<accession>A0A6L3Z0T5</accession>
<dbReference type="Pfam" id="PF00364">
    <property type="entry name" value="Biotin_lipoyl"/>
    <property type="match status" value="1"/>
</dbReference>
<reference evidence="2 3" key="1">
    <citation type="submission" date="2019-09" db="EMBL/GenBank/DDBJ databases">
        <title>Taxonomic organization of the family Brucellaceae based on a phylogenomic approach.</title>
        <authorList>
            <person name="Leclercq S."/>
            <person name="Cloeckaert A."/>
            <person name="Zygmunt M.S."/>
        </authorList>
    </citation>
    <scope>NUCLEOTIDE SEQUENCE [LARGE SCALE GENOMIC DNA]</scope>
    <source>
        <strain evidence="2 3">LMG 3313</strain>
    </source>
</reference>
<dbReference type="AlphaFoldDB" id="A0A6L3Z0T5"/>
<dbReference type="CDD" id="cd06850">
    <property type="entry name" value="biotinyl_domain"/>
    <property type="match status" value="1"/>
</dbReference>
<name>A0A6L3Z0T5_BRUAN</name>
<proteinExistence type="predicted"/>
<dbReference type="SUPFAM" id="SSF51230">
    <property type="entry name" value="Single hybrid motif"/>
    <property type="match status" value="1"/>
</dbReference>
<protein>
    <submittedName>
        <fullName evidence="2">Biotin carboxyl carrier domain-containing protein</fullName>
    </submittedName>
</protein>
<feature type="domain" description="Lipoyl-binding" evidence="1">
    <location>
        <begin position="16"/>
        <end position="78"/>
    </location>
</feature>
<dbReference type="Proteomes" id="UP000481876">
    <property type="component" value="Unassembled WGS sequence"/>
</dbReference>
<evidence type="ECO:0000313" key="3">
    <source>
        <dbReference type="Proteomes" id="UP000481876"/>
    </source>
</evidence>
<dbReference type="EMBL" id="WBWS01000024">
    <property type="protein sequence ID" value="KAB2764283.1"/>
    <property type="molecule type" value="Genomic_DNA"/>
</dbReference>
<evidence type="ECO:0000313" key="2">
    <source>
        <dbReference type="EMBL" id="KAB2764283.1"/>
    </source>
</evidence>
<comment type="caution">
    <text evidence="2">The sequence shown here is derived from an EMBL/GenBank/DDBJ whole genome shotgun (WGS) entry which is preliminary data.</text>
</comment>
<dbReference type="Gene3D" id="2.40.50.100">
    <property type="match status" value="1"/>
</dbReference>
<dbReference type="RefSeq" id="WP_151664101.1">
    <property type="nucleotide sequence ID" value="NZ_WBWS01000024.1"/>
</dbReference>